<sequence length="241" mass="26719">MRLLKCLQANYLQFRPLPGTEFRYNALHPVPGEDVLGDHDDGPSLKQRLAELRHGLPDDIIHLAHDRLLQQQPLHLSDRVVGIIIRDNCFGQRVRHPNRTYALIGAPSPADCTDWRGLKGIGMGLGAGGNRLTDVARNIPNVQANNSTGSNTISAPVLSANTFGSSLANVVPAQLATRLLDEQRLVEHLYSRSSPELVESRYRRVVLCDAGLRPYSRVARASWLFCKAFPVTICKLDRICD</sequence>
<evidence type="ECO:0000313" key="2">
    <source>
        <dbReference type="Proteomes" id="UP000479190"/>
    </source>
</evidence>
<name>A0A6H5I6D0_9HYME</name>
<reference evidence="1 2" key="1">
    <citation type="submission" date="2020-02" db="EMBL/GenBank/DDBJ databases">
        <authorList>
            <person name="Ferguson B K."/>
        </authorList>
    </citation>
    <scope>NUCLEOTIDE SEQUENCE [LARGE SCALE GENOMIC DNA]</scope>
</reference>
<dbReference type="AlphaFoldDB" id="A0A6H5I6D0"/>
<proteinExistence type="predicted"/>
<organism evidence="1 2">
    <name type="scientific">Trichogramma brassicae</name>
    <dbReference type="NCBI Taxonomy" id="86971"/>
    <lineage>
        <taxon>Eukaryota</taxon>
        <taxon>Metazoa</taxon>
        <taxon>Ecdysozoa</taxon>
        <taxon>Arthropoda</taxon>
        <taxon>Hexapoda</taxon>
        <taxon>Insecta</taxon>
        <taxon>Pterygota</taxon>
        <taxon>Neoptera</taxon>
        <taxon>Endopterygota</taxon>
        <taxon>Hymenoptera</taxon>
        <taxon>Apocrita</taxon>
        <taxon>Proctotrupomorpha</taxon>
        <taxon>Chalcidoidea</taxon>
        <taxon>Trichogrammatidae</taxon>
        <taxon>Trichogramma</taxon>
    </lineage>
</organism>
<gene>
    <name evidence="1" type="ORF">TBRA_LOCUS4102</name>
</gene>
<dbReference type="Proteomes" id="UP000479190">
    <property type="component" value="Unassembled WGS sequence"/>
</dbReference>
<dbReference type="EMBL" id="CADCXV010000668">
    <property type="protein sequence ID" value="CAB0032155.1"/>
    <property type="molecule type" value="Genomic_DNA"/>
</dbReference>
<dbReference type="OrthoDB" id="610462at2759"/>
<protein>
    <submittedName>
        <fullName evidence="1">Uncharacterized protein</fullName>
    </submittedName>
</protein>
<keyword evidence="2" id="KW-1185">Reference proteome</keyword>
<evidence type="ECO:0000313" key="1">
    <source>
        <dbReference type="EMBL" id="CAB0032155.1"/>
    </source>
</evidence>
<accession>A0A6H5I6D0</accession>